<keyword evidence="4" id="KW-1185">Reference proteome</keyword>
<evidence type="ECO:0000256" key="2">
    <source>
        <dbReference type="ARBA" id="ARBA00022801"/>
    </source>
</evidence>
<keyword evidence="2" id="KW-0378">Hydrolase</keyword>
<comment type="similarity">
    <text evidence="1">Belongs to the CCR4/nocturin family.</text>
</comment>
<dbReference type="GO" id="GO:0000175">
    <property type="term" value="F:3'-5'-RNA exonuclease activity"/>
    <property type="evidence" value="ECO:0007669"/>
    <property type="project" value="TreeGrafter"/>
</dbReference>
<reference evidence="3" key="1">
    <citation type="journal article" date="2021" name="Open Biol.">
        <title>Shared evolutionary footprints suggest mitochondrial oxidative damage underlies multiple complex I losses in fungi.</title>
        <authorList>
            <person name="Schikora-Tamarit M.A."/>
            <person name="Marcet-Houben M."/>
            <person name="Nosek J."/>
            <person name="Gabaldon T."/>
        </authorList>
    </citation>
    <scope>NUCLEOTIDE SEQUENCE</scope>
    <source>
        <strain evidence="3">NCAIM Y.01608</strain>
    </source>
</reference>
<gene>
    <name evidence="3" type="ORF">OGATHE_004493</name>
</gene>
<comment type="caution">
    <text evidence="3">The sequence shown here is derived from an EMBL/GenBank/DDBJ whole genome shotgun (WGS) entry which is preliminary data.</text>
</comment>
<dbReference type="GO" id="GO:0004521">
    <property type="term" value="F:RNA endonuclease activity"/>
    <property type="evidence" value="ECO:0007669"/>
    <property type="project" value="EnsemblFungi"/>
</dbReference>
<evidence type="ECO:0000256" key="1">
    <source>
        <dbReference type="ARBA" id="ARBA00010774"/>
    </source>
</evidence>
<dbReference type="RefSeq" id="XP_018211276.1">
    <property type="nucleotide sequence ID" value="XM_018358071.1"/>
</dbReference>
<dbReference type="Gene3D" id="3.60.10.10">
    <property type="entry name" value="Endonuclease/exonuclease/phosphatase"/>
    <property type="match status" value="1"/>
</dbReference>
<evidence type="ECO:0000313" key="3">
    <source>
        <dbReference type="EMBL" id="KAH3662917.1"/>
    </source>
</evidence>
<dbReference type="PANTHER" id="PTHR12121:SF45">
    <property type="entry name" value="NOCTURNIN"/>
    <property type="match status" value="1"/>
</dbReference>
<organism evidence="3 4">
    <name type="scientific">Ogataea polymorpha</name>
    <dbReference type="NCBI Taxonomy" id="460523"/>
    <lineage>
        <taxon>Eukaryota</taxon>
        <taxon>Fungi</taxon>
        <taxon>Dikarya</taxon>
        <taxon>Ascomycota</taxon>
        <taxon>Saccharomycotina</taxon>
        <taxon>Pichiomycetes</taxon>
        <taxon>Pichiales</taxon>
        <taxon>Pichiaceae</taxon>
        <taxon>Ogataea</taxon>
    </lineage>
</organism>
<sequence>MISDDEKRRLRALKKEQKRLEQENSEGKEAQLFIRRPLVEIPRTQPIQDTFTIMSYNLLAQALIRRSLFPDNGAILKWNKRSEALLAELEYYAADIMCLQEMDYIQYNSYWNPKLARLGYENKYYRSGTKNHGVAVFYKTSKFTLFDSSFIDYDKVATDGILPRTATQNVGLLVALQPKNRPESILVVGTTHLFWHPYGTYERTRQTYVVLQSMLEFEKRVKLLHPSFVKTYKFFAGDFNSQPYDSPYLSIVQKPIAYSARCLNVISCSASYDYSNQDGNEHETPVPSEFEPNEEQRKMVHDMEKLHNSLPARAISLYSLGYHLVDPKNAGLDNDRNEPFFSNWAHTWRGLLDYIFFVVEWDGSDCTAPDNLEDFEARHGVILKSLLKLPHPTEMDKGQPREGEYPSDHLCIIAEVALR</sequence>
<protein>
    <submittedName>
        <fullName evidence="3">Uncharacterized protein</fullName>
    </submittedName>
</protein>
<dbReference type="AlphaFoldDB" id="A0A1B7SIS0"/>
<dbReference type="GO" id="GO:0006364">
    <property type="term" value="P:rRNA processing"/>
    <property type="evidence" value="ECO:0007669"/>
    <property type="project" value="EnsemblFungi"/>
</dbReference>
<reference evidence="3" key="2">
    <citation type="submission" date="2021-01" db="EMBL/GenBank/DDBJ databases">
        <authorList>
            <person name="Schikora-Tamarit M.A."/>
        </authorList>
    </citation>
    <scope>NUCLEOTIDE SEQUENCE</scope>
    <source>
        <strain evidence="3">NCAIM Y.01608</strain>
    </source>
</reference>
<dbReference type="Proteomes" id="UP000788993">
    <property type="component" value="Unassembled WGS sequence"/>
</dbReference>
<accession>A0A1B7SIS0</accession>
<dbReference type="InterPro" id="IPR050410">
    <property type="entry name" value="CCR4/nocturin_mRNA_transcr"/>
</dbReference>
<dbReference type="OrthoDB" id="428734at2759"/>
<dbReference type="SUPFAM" id="SSF56219">
    <property type="entry name" value="DNase I-like"/>
    <property type="match status" value="1"/>
</dbReference>
<name>A0A1B7SIS0_9ASCO</name>
<evidence type="ECO:0000313" key="4">
    <source>
        <dbReference type="Proteomes" id="UP000788993"/>
    </source>
</evidence>
<dbReference type="InterPro" id="IPR005135">
    <property type="entry name" value="Endo/exonuclease/phosphatase"/>
</dbReference>
<dbReference type="InterPro" id="IPR036691">
    <property type="entry name" value="Endo/exonu/phosph_ase_sf"/>
</dbReference>
<dbReference type="Pfam" id="PF03372">
    <property type="entry name" value="Exo_endo_phos"/>
    <property type="match status" value="1"/>
</dbReference>
<proteinExistence type="inferred from homology"/>
<dbReference type="PANTHER" id="PTHR12121">
    <property type="entry name" value="CARBON CATABOLITE REPRESSOR PROTEIN 4"/>
    <property type="match status" value="1"/>
</dbReference>
<dbReference type="EMBL" id="JAEUBD010001266">
    <property type="protein sequence ID" value="KAH3662917.1"/>
    <property type="molecule type" value="Genomic_DNA"/>
</dbReference>